<gene>
    <name evidence="1" type="ORF">SADUNF_Sadunf19G0075200</name>
</gene>
<protein>
    <submittedName>
        <fullName evidence="1">Uncharacterized protein</fullName>
    </submittedName>
</protein>
<accession>A0A835J0Z4</accession>
<dbReference type="AlphaFoldDB" id="A0A835J0Z4"/>
<comment type="caution">
    <text evidence="1">The sequence shown here is derived from an EMBL/GenBank/DDBJ whole genome shotgun (WGS) entry which is preliminary data.</text>
</comment>
<evidence type="ECO:0000313" key="2">
    <source>
        <dbReference type="Proteomes" id="UP000657918"/>
    </source>
</evidence>
<dbReference type="OrthoDB" id="851706at2759"/>
<sequence length="167" mass="19234">MTDVMLGVAEEQFLGKRFRAAYDTAMIAKTLDPFFGDGRIEKNLAVYRVHTSSLCKNSLTGDIDWHCVLGIKERRAPRKEIILMFCKNLKLLLDFAESEFLQNKFKEAYDAAKNALLVDPSFGNGSVHIYVAAYRAGAATLLKNRYGEINWYNVLGIDYYWDQRRRY</sequence>
<dbReference type="Proteomes" id="UP000657918">
    <property type="component" value="Unassembled WGS sequence"/>
</dbReference>
<keyword evidence="2" id="KW-1185">Reference proteome</keyword>
<dbReference type="EMBL" id="JADGMS010000019">
    <property type="protein sequence ID" value="KAF9661498.1"/>
    <property type="molecule type" value="Genomic_DNA"/>
</dbReference>
<dbReference type="PANTHER" id="PTHR44137">
    <property type="entry name" value="BNAC03G44070D PROTEIN"/>
    <property type="match status" value="1"/>
</dbReference>
<dbReference type="PANTHER" id="PTHR44137:SF57">
    <property type="entry name" value="CHAPERONE DNAJ-DOMAIN PROTEIN"/>
    <property type="match status" value="1"/>
</dbReference>
<evidence type="ECO:0000313" key="1">
    <source>
        <dbReference type="EMBL" id="KAF9661498.1"/>
    </source>
</evidence>
<organism evidence="1 2">
    <name type="scientific">Salix dunnii</name>
    <dbReference type="NCBI Taxonomy" id="1413687"/>
    <lineage>
        <taxon>Eukaryota</taxon>
        <taxon>Viridiplantae</taxon>
        <taxon>Streptophyta</taxon>
        <taxon>Embryophyta</taxon>
        <taxon>Tracheophyta</taxon>
        <taxon>Spermatophyta</taxon>
        <taxon>Magnoliopsida</taxon>
        <taxon>eudicotyledons</taxon>
        <taxon>Gunneridae</taxon>
        <taxon>Pentapetalae</taxon>
        <taxon>rosids</taxon>
        <taxon>fabids</taxon>
        <taxon>Malpighiales</taxon>
        <taxon>Salicaceae</taxon>
        <taxon>Saliceae</taxon>
        <taxon>Salix</taxon>
    </lineage>
</organism>
<reference evidence="1 2" key="1">
    <citation type="submission" date="2020-10" db="EMBL/GenBank/DDBJ databases">
        <title>Plant Genome Project.</title>
        <authorList>
            <person name="Zhang R.-G."/>
        </authorList>
    </citation>
    <scope>NUCLEOTIDE SEQUENCE [LARGE SCALE GENOMIC DNA]</scope>
    <source>
        <strain evidence="1">FAFU-HL-1</strain>
        <tissue evidence="1">Leaf</tissue>
    </source>
</reference>
<proteinExistence type="predicted"/>
<name>A0A835J0Z4_9ROSI</name>